<evidence type="ECO:0000313" key="7">
    <source>
        <dbReference type="EMBL" id="QYL16226.1"/>
    </source>
</evidence>
<reference evidence="7 8" key="1">
    <citation type="submission" date="2021-07" db="EMBL/GenBank/DDBJ databases">
        <title>Whole genome sequencing of non-tuberculosis mycobacteria type-strains.</title>
        <authorList>
            <person name="Igarashi Y."/>
            <person name="Osugi A."/>
            <person name="Mitarai S."/>
        </authorList>
    </citation>
    <scope>NUCLEOTIDE SEQUENCE [LARGE SCALE GENOMIC DNA]</scope>
    <source>
        <strain evidence="7 8">JCM 16370</strain>
    </source>
</reference>
<keyword evidence="2" id="KW-0479">Metal-binding</keyword>
<dbReference type="Proteomes" id="UP000825367">
    <property type="component" value="Chromosome"/>
</dbReference>
<keyword evidence="3" id="KW-0378">Hydrolase</keyword>
<dbReference type="InterPro" id="IPR058652">
    <property type="entry name" value="VapC50_C"/>
</dbReference>
<name>A0ABX8VEK6_9MYCO</name>
<dbReference type="Pfam" id="PF26343">
    <property type="entry name" value="VapC50_C"/>
    <property type="match status" value="1"/>
</dbReference>
<evidence type="ECO:0000313" key="8">
    <source>
        <dbReference type="Proteomes" id="UP000825367"/>
    </source>
</evidence>
<sequence length="202" mass="22415">MYRAVLDTCALVPSLQRDFLLQLATEEAYAPLWGSGILFELDYVLAGLHDKRRISDSAGRRQHLFDQLTQAFPGSEVHAPKNREYSYGLDDPNDGHVAHAAIIGKADAIVTDDRRAGFSSARVLVEADIETVHPHQFAANTVSAHPHAGIRALREMSNRRTNPPQTPEQILELLVRRHNMTEVAEILVPLLTDTGDPPDQAR</sequence>
<keyword evidence="4" id="KW-0460">Magnesium</keyword>
<feature type="domain" description="VapC50 C-terminal" evidence="6">
    <location>
        <begin position="136"/>
        <end position="184"/>
    </location>
</feature>
<evidence type="ECO:0000256" key="1">
    <source>
        <dbReference type="ARBA" id="ARBA00022722"/>
    </source>
</evidence>
<keyword evidence="8" id="KW-1185">Reference proteome</keyword>
<organism evidence="7 8">
    <name type="scientific">Mycolicibacterium pallens</name>
    <dbReference type="NCBI Taxonomy" id="370524"/>
    <lineage>
        <taxon>Bacteria</taxon>
        <taxon>Bacillati</taxon>
        <taxon>Actinomycetota</taxon>
        <taxon>Actinomycetes</taxon>
        <taxon>Mycobacteriales</taxon>
        <taxon>Mycobacteriaceae</taxon>
        <taxon>Mycolicibacterium</taxon>
    </lineage>
</organism>
<proteinExistence type="predicted"/>
<evidence type="ECO:0000259" key="6">
    <source>
        <dbReference type="Pfam" id="PF26343"/>
    </source>
</evidence>
<protein>
    <submittedName>
        <fullName evidence="7">PIN domain-containing protein</fullName>
    </submittedName>
</protein>
<dbReference type="RefSeq" id="WP_096312281.1">
    <property type="nucleotide sequence ID" value="NZ_BAAAVX010000087.1"/>
</dbReference>
<accession>A0ABX8VEK6</accession>
<evidence type="ECO:0000256" key="3">
    <source>
        <dbReference type="ARBA" id="ARBA00022801"/>
    </source>
</evidence>
<keyword evidence="1" id="KW-0540">Nuclease</keyword>
<evidence type="ECO:0000256" key="2">
    <source>
        <dbReference type="ARBA" id="ARBA00022723"/>
    </source>
</evidence>
<evidence type="ECO:0000259" key="5">
    <source>
        <dbReference type="Pfam" id="PF13470"/>
    </source>
</evidence>
<dbReference type="EMBL" id="CP080333">
    <property type="protein sequence ID" value="QYL16226.1"/>
    <property type="molecule type" value="Genomic_DNA"/>
</dbReference>
<gene>
    <name evidence="7" type="ORF">K0O64_24890</name>
</gene>
<dbReference type="Pfam" id="PF13470">
    <property type="entry name" value="PIN_3"/>
    <property type="match status" value="1"/>
</dbReference>
<feature type="domain" description="PIN" evidence="5">
    <location>
        <begin position="3"/>
        <end position="115"/>
    </location>
</feature>
<evidence type="ECO:0000256" key="4">
    <source>
        <dbReference type="ARBA" id="ARBA00022842"/>
    </source>
</evidence>
<dbReference type="InterPro" id="IPR002716">
    <property type="entry name" value="PIN_dom"/>
</dbReference>
<dbReference type="CDD" id="cd09854">
    <property type="entry name" value="PIN_VapC-like"/>
    <property type="match status" value="1"/>
</dbReference>